<dbReference type="AlphaFoldDB" id="A0AAE0CA59"/>
<feature type="compositionally biased region" description="Basic and acidic residues" evidence="9">
    <location>
        <begin position="100"/>
        <end position="115"/>
    </location>
</feature>
<dbReference type="Proteomes" id="UP001190700">
    <property type="component" value="Unassembled WGS sequence"/>
</dbReference>
<name>A0AAE0CA59_9CHLO</name>
<evidence type="ECO:0000256" key="7">
    <source>
        <dbReference type="ARBA" id="ARBA00023201"/>
    </source>
</evidence>
<sequence length="641" mass="68917">MARGALCEYGGGVVGMWCVSLILLGIAQESQSWTPITTNPLELKDMVLNGTLMKGITDNIKGVTGTTASEDETAGSSTEEGATEGHLFPPAGSEAIQDMTNKEPDAEASADHADSMESTESAGPAEPLECAPELAEDKCDYYLSSPHCWTERKQVLIDYKQFYYCTLGGNPVGLVLLLLWALVVFQVLAIAADDFFSPAVDAVVDIFKVPSDIAGAVLLSFGNGAPDVFTQVSAVCTDGASPDVLLALSSVTGSGLFINCIVLGIVVLVSRNVIVVDKTFRRDSLAYLVSLVLVLGVMVDGKVELWQSSMLAAFYTAYLCVVIFTGRQDEAPTEKEEPSAIEDCLLNKIDSLEKAQGLQDDEPSIPKSASSERLVGLHATMVFLKEKVDWENKTQMQKVMSPITVPVNVIMGLTMSHEEPSRVYGCVMSICGPVFFLMSMGFEPGHASKFFFLLFSMVMLFAAVYATSGRELMLGDWLMPAVTFVQSILWMKLSANTLVDMLELVGKIMGLSPAFLGATVLAWGSSMADLMANMAIARKQPNMAVTACIAGPLFNLLVGSSLALICQNMNSGTVQVELDNQVLLLIGVSILVMGYCVYAVPALHKWKLNRGIGLILLILYAVVTGVYILIQTGAIFTTPWL</sequence>
<feature type="transmembrane region" description="Helical" evidence="10">
    <location>
        <begin position="544"/>
        <end position="570"/>
    </location>
</feature>
<keyword evidence="13" id="KW-1185">Reference proteome</keyword>
<comment type="caution">
    <text evidence="12">The sequence shown here is derived from an EMBL/GenBank/DDBJ whole genome shotgun (WGS) entry which is preliminary data.</text>
</comment>
<dbReference type="InterPro" id="IPR004837">
    <property type="entry name" value="NaCa_Exmemb"/>
</dbReference>
<evidence type="ECO:0000256" key="10">
    <source>
        <dbReference type="SAM" id="Phobius"/>
    </source>
</evidence>
<evidence type="ECO:0000256" key="8">
    <source>
        <dbReference type="ARBA" id="ARBA00038187"/>
    </source>
</evidence>
<proteinExistence type="inferred from homology"/>
<evidence type="ECO:0000256" key="6">
    <source>
        <dbReference type="ARBA" id="ARBA00023136"/>
    </source>
</evidence>
<keyword evidence="5" id="KW-0915">Sodium</keyword>
<feature type="transmembrane region" description="Helical" evidence="10">
    <location>
        <begin position="612"/>
        <end position="636"/>
    </location>
</feature>
<evidence type="ECO:0000256" key="3">
    <source>
        <dbReference type="ARBA" id="ARBA00022692"/>
    </source>
</evidence>
<dbReference type="Gene3D" id="1.20.1420.30">
    <property type="entry name" value="NCX, central ion-binding region"/>
    <property type="match status" value="2"/>
</dbReference>
<feature type="compositionally biased region" description="Polar residues" evidence="9">
    <location>
        <begin position="64"/>
        <end position="80"/>
    </location>
</feature>
<feature type="transmembrane region" description="Helical" evidence="10">
    <location>
        <begin position="162"/>
        <end position="191"/>
    </location>
</feature>
<evidence type="ECO:0000256" key="4">
    <source>
        <dbReference type="ARBA" id="ARBA00022989"/>
    </source>
</evidence>
<keyword evidence="3 10" id="KW-0812">Transmembrane</keyword>
<evidence type="ECO:0000313" key="12">
    <source>
        <dbReference type="EMBL" id="KAK3251267.1"/>
    </source>
</evidence>
<reference evidence="12 13" key="1">
    <citation type="journal article" date="2015" name="Genome Biol. Evol.">
        <title>Comparative Genomics of a Bacterivorous Green Alga Reveals Evolutionary Causalities and Consequences of Phago-Mixotrophic Mode of Nutrition.</title>
        <authorList>
            <person name="Burns J.A."/>
            <person name="Paasch A."/>
            <person name="Narechania A."/>
            <person name="Kim E."/>
        </authorList>
    </citation>
    <scope>NUCLEOTIDE SEQUENCE [LARGE SCALE GENOMIC DNA]</scope>
    <source>
        <strain evidence="12 13">PLY_AMNH</strain>
    </source>
</reference>
<feature type="domain" description="Sodium/calcium exchanger membrane region" evidence="11">
    <location>
        <begin position="481"/>
        <end position="625"/>
    </location>
</feature>
<evidence type="ECO:0000256" key="9">
    <source>
        <dbReference type="SAM" id="MobiDB-lite"/>
    </source>
</evidence>
<feature type="transmembrane region" description="Helical" evidence="10">
    <location>
        <begin position="305"/>
        <end position="325"/>
    </location>
</feature>
<feature type="transmembrane region" description="Helical" evidence="10">
    <location>
        <begin position="582"/>
        <end position="600"/>
    </location>
</feature>
<evidence type="ECO:0000256" key="5">
    <source>
        <dbReference type="ARBA" id="ARBA00023053"/>
    </source>
</evidence>
<feature type="region of interest" description="Disordered" evidence="9">
    <location>
        <begin position="61"/>
        <end position="128"/>
    </location>
</feature>
<dbReference type="GO" id="GO:0008324">
    <property type="term" value="F:monoatomic cation transmembrane transporter activity"/>
    <property type="evidence" value="ECO:0007669"/>
    <property type="project" value="TreeGrafter"/>
</dbReference>
<feature type="domain" description="Sodium/calcium exchanger membrane region" evidence="11">
    <location>
        <begin position="178"/>
        <end position="323"/>
    </location>
</feature>
<evidence type="ECO:0000313" key="13">
    <source>
        <dbReference type="Proteomes" id="UP001190700"/>
    </source>
</evidence>
<feature type="transmembrane region" description="Helical" evidence="10">
    <location>
        <begin position="244"/>
        <end position="268"/>
    </location>
</feature>
<keyword evidence="7" id="KW-0406">Ion transport</keyword>
<dbReference type="PANTHER" id="PTHR12266:SF0">
    <property type="entry name" value="MITOCHONDRIAL SODIUM_CALCIUM EXCHANGER PROTEIN"/>
    <property type="match status" value="1"/>
</dbReference>
<protein>
    <recommendedName>
        <fullName evidence="11">Sodium/calcium exchanger membrane region domain-containing protein</fullName>
    </recommendedName>
</protein>
<organism evidence="12 13">
    <name type="scientific">Cymbomonas tetramitiformis</name>
    <dbReference type="NCBI Taxonomy" id="36881"/>
    <lineage>
        <taxon>Eukaryota</taxon>
        <taxon>Viridiplantae</taxon>
        <taxon>Chlorophyta</taxon>
        <taxon>Pyramimonadophyceae</taxon>
        <taxon>Pyramimonadales</taxon>
        <taxon>Pyramimonadaceae</taxon>
        <taxon>Cymbomonas</taxon>
    </lineage>
</organism>
<evidence type="ECO:0000256" key="2">
    <source>
        <dbReference type="ARBA" id="ARBA00022448"/>
    </source>
</evidence>
<evidence type="ECO:0000259" key="11">
    <source>
        <dbReference type="Pfam" id="PF01699"/>
    </source>
</evidence>
<comment type="subcellular location">
    <subcellularLocation>
        <location evidence="1">Membrane</location>
        <topology evidence="1">Multi-pass membrane protein</topology>
    </subcellularLocation>
</comment>
<dbReference type="InterPro" id="IPR051359">
    <property type="entry name" value="CaCA_antiporter"/>
</dbReference>
<dbReference type="EMBL" id="LGRX02026153">
    <property type="protein sequence ID" value="KAK3251267.1"/>
    <property type="molecule type" value="Genomic_DNA"/>
</dbReference>
<keyword evidence="6 10" id="KW-0472">Membrane</keyword>
<gene>
    <name evidence="12" type="ORF">CYMTET_39393</name>
</gene>
<dbReference type="InterPro" id="IPR044880">
    <property type="entry name" value="NCX_ion-bd_dom_sf"/>
</dbReference>
<dbReference type="Pfam" id="PF01699">
    <property type="entry name" value="Na_Ca_ex"/>
    <property type="match status" value="2"/>
</dbReference>
<keyword evidence="4 10" id="KW-1133">Transmembrane helix</keyword>
<evidence type="ECO:0000256" key="1">
    <source>
        <dbReference type="ARBA" id="ARBA00004141"/>
    </source>
</evidence>
<dbReference type="PANTHER" id="PTHR12266">
    <property type="entry name" value="NA+/CA2+ K+ INDEPENDENT EXCHANGER"/>
    <property type="match status" value="1"/>
</dbReference>
<keyword evidence="7" id="KW-0739">Sodium transport</keyword>
<keyword evidence="2" id="KW-0813">Transport</keyword>
<dbReference type="GO" id="GO:0016020">
    <property type="term" value="C:membrane"/>
    <property type="evidence" value="ECO:0007669"/>
    <property type="project" value="UniProtKB-SubCell"/>
</dbReference>
<accession>A0AAE0CA59</accession>
<feature type="transmembrane region" description="Helical" evidence="10">
    <location>
        <begin position="511"/>
        <end position="532"/>
    </location>
</feature>
<feature type="transmembrane region" description="Helical" evidence="10">
    <location>
        <begin position="448"/>
        <end position="467"/>
    </location>
</feature>
<dbReference type="GO" id="GO:0006814">
    <property type="term" value="P:sodium ion transport"/>
    <property type="evidence" value="ECO:0007669"/>
    <property type="project" value="UniProtKB-KW"/>
</dbReference>
<feature type="transmembrane region" description="Helical" evidence="10">
    <location>
        <begin position="280"/>
        <end position="299"/>
    </location>
</feature>
<comment type="similarity">
    <text evidence="8">Belongs to the Ca(2+):cation antiporter (CaCA) (TC 2.A.19) family. Cation/calcium exchanger (CCX) subfamily.</text>
</comment>